<evidence type="ECO:0000256" key="1">
    <source>
        <dbReference type="ARBA" id="ARBA00005578"/>
    </source>
</evidence>
<organism evidence="3 4">
    <name type="scientific">Candidatus Muproteobacteria bacterium RBG_19FT_COMBO_61_10</name>
    <dbReference type="NCBI Taxonomy" id="1817761"/>
    <lineage>
        <taxon>Bacteria</taxon>
        <taxon>Pseudomonadati</taxon>
        <taxon>Pseudomonadota</taxon>
        <taxon>Candidatus Muproteobacteria</taxon>
    </lineage>
</organism>
<proteinExistence type="inferred from homology"/>
<accession>A0A1F6UNI4</accession>
<evidence type="ECO:0000313" key="3">
    <source>
        <dbReference type="EMBL" id="OGI58937.1"/>
    </source>
</evidence>
<sequence>MVQPDDIKRLIEAGMPGARAEVVGDGHHFEAVIVSADFAGKSMVAQHQLVYGALGDKMKADIHALSMRTLTPEQYAAQRGA</sequence>
<comment type="similarity">
    <text evidence="1 2">Belongs to the BolA/IbaG family.</text>
</comment>
<dbReference type="InterPro" id="IPR036065">
    <property type="entry name" value="BolA-like_sf"/>
</dbReference>
<dbReference type="SUPFAM" id="SSF82657">
    <property type="entry name" value="BolA-like"/>
    <property type="match status" value="1"/>
</dbReference>
<dbReference type="InterPro" id="IPR050961">
    <property type="entry name" value="BolA/IbaG_stress_morph_reg"/>
</dbReference>
<dbReference type="AlphaFoldDB" id="A0A1F6UNI4"/>
<dbReference type="PANTHER" id="PTHR46229">
    <property type="entry name" value="BOLA TRANSCRIPTION REGULATOR"/>
    <property type="match status" value="1"/>
</dbReference>
<dbReference type="Gene3D" id="3.30.300.90">
    <property type="entry name" value="BolA-like"/>
    <property type="match status" value="1"/>
</dbReference>
<evidence type="ECO:0000256" key="2">
    <source>
        <dbReference type="RuleBase" id="RU003860"/>
    </source>
</evidence>
<gene>
    <name evidence="3" type="ORF">A2V58_08380</name>
</gene>
<dbReference type="InterPro" id="IPR002634">
    <property type="entry name" value="BolA"/>
</dbReference>
<dbReference type="PIRSF" id="PIRSF003113">
    <property type="entry name" value="BolA"/>
    <property type="match status" value="1"/>
</dbReference>
<dbReference type="Proteomes" id="UP000177950">
    <property type="component" value="Unassembled WGS sequence"/>
</dbReference>
<dbReference type="Pfam" id="PF01722">
    <property type="entry name" value="BolA"/>
    <property type="match status" value="1"/>
</dbReference>
<dbReference type="PANTHER" id="PTHR46229:SF2">
    <property type="entry name" value="BOLA-LIKE PROTEIN 1"/>
    <property type="match status" value="1"/>
</dbReference>
<comment type="caution">
    <text evidence="3">The sequence shown here is derived from an EMBL/GenBank/DDBJ whole genome shotgun (WGS) entry which is preliminary data.</text>
</comment>
<name>A0A1F6UNI4_9PROT</name>
<reference evidence="3 4" key="1">
    <citation type="journal article" date="2016" name="Nat. Commun.">
        <title>Thousands of microbial genomes shed light on interconnected biogeochemical processes in an aquifer system.</title>
        <authorList>
            <person name="Anantharaman K."/>
            <person name="Brown C.T."/>
            <person name="Hug L.A."/>
            <person name="Sharon I."/>
            <person name="Castelle C.J."/>
            <person name="Probst A.J."/>
            <person name="Thomas B.C."/>
            <person name="Singh A."/>
            <person name="Wilkins M.J."/>
            <person name="Karaoz U."/>
            <person name="Brodie E.L."/>
            <person name="Williams K.H."/>
            <person name="Hubbard S.S."/>
            <person name="Banfield J.F."/>
        </authorList>
    </citation>
    <scope>NUCLEOTIDE SEQUENCE [LARGE SCALE GENOMIC DNA]</scope>
</reference>
<dbReference type="EMBL" id="MFSV01000031">
    <property type="protein sequence ID" value="OGI58937.1"/>
    <property type="molecule type" value="Genomic_DNA"/>
</dbReference>
<evidence type="ECO:0000313" key="4">
    <source>
        <dbReference type="Proteomes" id="UP000177950"/>
    </source>
</evidence>
<protein>
    <submittedName>
        <fullName evidence="3">BolA family transcriptional regulator</fullName>
    </submittedName>
</protein>